<sequence>MDRTILVLIEKDNLSRTQFNTTLDAEAIVLKILNCIKEPMTHFKMLSLLPHLLVLWSISCLYRWQWGLKTQIKNALKLLVDLKDTVDQSVLNVHLQFHDDLFLLKESKPENSLHCDPTVQDVVKLVLAGCRRRKIKIYKLDITMHPLGKTSK</sequence>
<reference evidence="1" key="1">
    <citation type="submission" date="2020-05" db="UniProtKB">
        <authorList>
            <consortium name="EnsemblMetazoa"/>
        </authorList>
    </citation>
    <scope>IDENTIFICATION</scope>
    <source>
        <strain evidence="1">BB02</strain>
    </source>
</reference>
<organism evidence="1 2">
    <name type="scientific">Biomphalaria glabrata</name>
    <name type="common">Bloodfluke planorb</name>
    <name type="synonym">Freshwater snail</name>
    <dbReference type="NCBI Taxonomy" id="6526"/>
    <lineage>
        <taxon>Eukaryota</taxon>
        <taxon>Metazoa</taxon>
        <taxon>Spiralia</taxon>
        <taxon>Lophotrochozoa</taxon>
        <taxon>Mollusca</taxon>
        <taxon>Gastropoda</taxon>
        <taxon>Heterobranchia</taxon>
        <taxon>Euthyneura</taxon>
        <taxon>Panpulmonata</taxon>
        <taxon>Hygrophila</taxon>
        <taxon>Lymnaeoidea</taxon>
        <taxon>Planorbidae</taxon>
        <taxon>Biomphalaria</taxon>
    </lineage>
</organism>
<accession>A0A2C9M124</accession>
<dbReference type="Proteomes" id="UP000076420">
    <property type="component" value="Unassembled WGS sequence"/>
</dbReference>
<dbReference type="AlphaFoldDB" id="A0A2C9M124"/>
<evidence type="ECO:0000313" key="2">
    <source>
        <dbReference type="Proteomes" id="UP000076420"/>
    </source>
</evidence>
<dbReference type="VEuPathDB" id="VectorBase:BGLAX_029336"/>
<name>A0A2C9M124_BIOGL</name>
<evidence type="ECO:0000313" key="1">
    <source>
        <dbReference type="EnsemblMetazoa" id="BGLB037331-PA"/>
    </source>
</evidence>
<gene>
    <name evidence="1" type="primary">106071322</name>
</gene>
<dbReference type="EnsemblMetazoa" id="BGLB037331-RA">
    <property type="protein sequence ID" value="BGLB037331-PA"/>
    <property type="gene ID" value="BGLB037331"/>
</dbReference>
<protein>
    <submittedName>
        <fullName evidence="1">Uncharacterized protein</fullName>
    </submittedName>
</protein>
<dbReference type="VEuPathDB" id="VectorBase:BGLB037331"/>
<proteinExistence type="predicted"/>
<dbReference type="KEGG" id="bgt:106071322"/>